<evidence type="ECO:0000313" key="2">
    <source>
        <dbReference type="Proteomes" id="UP000051906"/>
    </source>
</evidence>
<dbReference type="PATRIC" id="fig|616990.3.peg.1926"/>
<proteinExistence type="predicted"/>
<dbReference type="RefSeq" id="WP_057878278.1">
    <property type="nucleotide sequence ID" value="NZ_JQCA01000048.1"/>
</dbReference>
<reference evidence="1 2" key="1">
    <citation type="journal article" date="2015" name="Genome Announc.">
        <title>Expanding the biotechnology potential of lactobacilli through comparative genomics of 213 strains and associated genera.</title>
        <authorList>
            <person name="Sun Z."/>
            <person name="Harris H.M."/>
            <person name="McCann A."/>
            <person name="Guo C."/>
            <person name="Argimon S."/>
            <person name="Zhang W."/>
            <person name="Yang X."/>
            <person name="Jeffery I.B."/>
            <person name="Cooney J.C."/>
            <person name="Kagawa T.F."/>
            <person name="Liu W."/>
            <person name="Song Y."/>
            <person name="Salvetti E."/>
            <person name="Wrobel A."/>
            <person name="Rasinkangas P."/>
            <person name="Parkhill J."/>
            <person name="Rea M.C."/>
            <person name="O'Sullivan O."/>
            <person name="Ritari J."/>
            <person name="Douillard F.P."/>
            <person name="Paul Ross R."/>
            <person name="Yang R."/>
            <person name="Briner A.E."/>
            <person name="Felis G.E."/>
            <person name="de Vos W.M."/>
            <person name="Barrangou R."/>
            <person name="Klaenhammer T.R."/>
            <person name="Caufield P.W."/>
            <person name="Cui Y."/>
            <person name="Zhang H."/>
            <person name="O'Toole P.W."/>
        </authorList>
    </citation>
    <scope>NUCLEOTIDE SEQUENCE [LARGE SCALE GENOMIC DNA]</scope>
    <source>
        <strain evidence="1 2">DSM 22467</strain>
    </source>
</reference>
<keyword evidence="2" id="KW-1185">Reference proteome</keyword>
<protein>
    <submittedName>
        <fullName evidence="1">Uncharacterized protein</fullName>
    </submittedName>
</protein>
<comment type="caution">
    <text evidence="1">The sequence shown here is derived from an EMBL/GenBank/DDBJ whole genome shotgun (WGS) entry which is preliminary data.</text>
</comment>
<dbReference type="EMBL" id="JQCA01000048">
    <property type="protein sequence ID" value="KRO03968.1"/>
    <property type="molecule type" value="Genomic_DNA"/>
</dbReference>
<accession>A0A0R2LWJ2</accession>
<sequence>MTEVLSVIREFDIFGGGDDVPYGIDTPKIHAQFVGVSPAIAFNTSNQPRLARQKERQLRTLEDDIRKEFRDQLSHQQGGDLSANLNIFGSLITAFKQRLEDTLLVKDQLELESLTISGEWLTYWQDKTPLARQKTAQQQQMPSDL</sequence>
<evidence type="ECO:0000313" key="1">
    <source>
        <dbReference type="EMBL" id="KRO03968.1"/>
    </source>
</evidence>
<organism evidence="1 2">
    <name type="scientific">Levilactobacillus paucivorans</name>
    <dbReference type="NCBI Taxonomy" id="616990"/>
    <lineage>
        <taxon>Bacteria</taxon>
        <taxon>Bacillati</taxon>
        <taxon>Bacillota</taxon>
        <taxon>Bacilli</taxon>
        <taxon>Lactobacillales</taxon>
        <taxon>Lactobacillaceae</taxon>
        <taxon>Levilactobacillus</taxon>
    </lineage>
</organism>
<dbReference type="AlphaFoldDB" id="A0A0R2LWJ2"/>
<dbReference type="Proteomes" id="UP000051906">
    <property type="component" value="Unassembled WGS sequence"/>
</dbReference>
<name>A0A0R2LWJ2_9LACO</name>
<gene>
    <name evidence="1" type="ORF">IV54_GL001816</name>
</gene>
<dbReference type="OrthoDB" id="2328048at2"/>